<evidence type="ECO:0000256" key="1">
    <source>
        <dbReference type="SAM" id="Phobius"/>
    </source>
</evidence>
<feature type="transmembrane region" description="Helical" evidence="1">
    <location>
        <begin position="154"/>
        <end position="171"/>
    </location>
</feature>
<dbReference type="Pfam" id="PF04892">
    <property type="entry name" value="VanZ"/>
    <property type="match status" value="1"/>
</dbReference>
<evidence type="ECO:0000313" key="4">
    <source>
        <dbReference type="Proteomes" id="UP000198660"/>
    </source>
</evidence>
<dbReference type="EMBL" id="FPAA01000013">
    <property type="protein sequence ID" value="SFS95583.1"/>
    <property type="molecule type" value="Genomic_DNA"/>
</dbReference>
<keyword evidence="1" id="KW-0472">Membrane</keyword>
<evidence type="ECO:0000313" key="3">
    <source>
        <dbReference type="EMBL" id="SFS95583.1"/>
    </source>
</evidence>
<dbReference type="OrthoDB" id="4822551at2"/>
<accession>A0A1I6U297</accession>
<protein>
    <submittedName>
        <fullName evidence="3">Glycopeptide antibiotics resistance protein</fullName>
    </submittedName>
</protein>
<dbReference type="PANTHER" id="PTHR36834:SF1">
    <property type="entry name" value="INTEGRAL MEMBRANE PROTEIN"/>
    <property type="match status" value="1"/>
</dbReference>
<feature type="transmembrane region" description="Helical" evidence="1">
    <location>
        <begin position="6"/>
        <end position="21"/>
    </location>
</feature>
<dbReference type="InterPro" id="IPR006976">
    <property type="entry name" value="VanZ-like"/>
</dbReference>
<sequence>MNFSIIIFFVLIFFVFEMRKYRKGKRDRIINHFMNVTFFTYCLLFVKVAFFPIDLVDTSMAVGFRPHNNIIPFTSMWESVTSSVSPTVAMRQVGGNILLFIPLGFYLSFWWKRINCASKSMVMGMVFSLTIEVVQFILSLLLNGIYRVFDIDDVILNTLGFVIGFILFKMARPYITNSFAKKQLLNNKNESK</sequence>
<keyword evidence="1" id="KW-1133">Transmembrane helix</keyword>
<keyword evidence="4" id="KW-1185">Reference proteome</keyword>
<name>A0A1I6U297_9BACL</name>
<evidence type="ECO:0000259" key="2">
    <source>
        <dbReference type="Pfam" id="PF04892"/>
    </source>
</evidence>
<proteinExistence type="predicted"/>
<feature type="transmembrane region" description="Helical" evidence="1">
    <location>
        <begin position="93"/>
        <end position="111"/>
    </location>
</feature>
<keyword evidence="1" id="KW-0812">Transmembrane</keyword>
<feature type="transmembrane region" description="Helical" evidence="1">
    <location>
        <begin position="123"/>
        <end position="142"/>
    </location>
</feature>
<organism evidence="3 4">
    <name type="scientific">Marininema halotolerans</name>
    <dbReference type="NCBI Taxonomy" id="1155944"/>
    <lineage>
        <taxon>Bacteria</taxon>
        <taxon>Bacillati</taxon>
        <taxon>Bacillota</taxon>
        <taxon>Bacilli</taxon>
        <taxon>Bacillales</taxon>
        <taxon>Thermoactinomycetaceae</taxon>
        <taxon>Marininema</taxon>
    </lineage>
</organism>
<gene>
    <name evidence="3" type="ORF">SAMN05444972_1139</name>
</gene>
<reference evidence="4" key="1">
    <citation type="submission" date="2016-10" db="EMBL/GenBank/DDBJ databases">
        <authorList>
            <person name="Varghese N."/>
            <person name="Submissions S."/>
        </authorList>
    </citation>
    <scope>NUCLEOTIDE SEQUENCE [LARGE SCALE GENOMIC DNA]</scope>
    <source>
        <strain evidence="4">DSM 45789</strain>
    </source>
</reference>
<feature type="transmembrane region" description="Helical" evidence="1">
    <location>
        <begin position="33"/>
        <end position="53"/>
    </location>
</feature>
<dbReference type="PANTHER" id="PTHR36834">
    <property type="entry name" value="MEMBRANE PROTEIN-RELATED"/>
    <property type="match status" value="1"/>
</dbReference>
<dbReference type="InterPro" id="IPR053150">
    <property type="entry name" value="Teicoplanin_resist-assoc"/>
</dbReference>
<dbReference type="AlphaFoldDB" id="A0A1I6U297"/>
<dbReference type="Proteomes" id="UP000198660">
    <property type="component" value="Unassembled WGS sequence"/>
</dbReference>
<feature type="domain" description="VanZ-like" evidence="2">
    <location>
        <begin position="38"/>
        <end position="171"/>
    </location>
</feature>